<reference evidence="1 2" key="1">
    <citation type="journal article" date="2021" name="Commun. Biol.">
        <title>The genome of Shorea leprosula (Dipterocarpaceae) highlights the ecological relevance of drought in aseasonal tropical rainforests.</title>
        <authorList>
            <person name="Ng K.K.S."/>
            <person name="Kobayashi M.J."/>
            <person name="Fawcett J.A."/>
            <person name="Hatakeyama M."/>
            <person name="Paape T."/>
            <person name="Ng C.H."/>
            <person name="Ang C.C."/>
            <person name="Tnah L.H."/>
            <person name="Lee C.T."/>
            <person name="Nishiyama T."/>
            <person name="Sese J."/>
            <person name="O'Brien M.J."/>
            <person name="Copetti D."/>
            <person name="Mohd Noor M.I."/>
            <person name="Ong R.C."/>
            <person name="Putra M."/>
            <person name="Sireger I.Z."/>
            <person name="Indrioko S."/>
            <person name="Kosugi Y."/>
            <person name="Izuno A."/>
            <person name="Isagi Y."/>
            <person name="Lee S.L."/>
            <person name="Shimizu K.K."/>
        </authorList>
    </citation>
    <scope>NUCLEOTIDE SEQUENCE [LARGE SCALE GENOMIC DNA]</scope>
    <source>
        <strain evidence="1">214</strain>
    </source>
</reference>
<dbReference type="Proteomes" id="UP001054252">
    <property type="component" value="Unassembled WGS sequence"/>
</dbReference>
<sequence>MQYFDVRLHRLLPILMSGNGNSAYCYEMKMMKRLYPEIKEIGETMNRSQTLLGGWDFTVVVASKFPLPNYRPDLDDKRSQWEAVIPLSLQRRVEGLLQEHLDRMQLSSRKVSESDGTNSIEDVNLEENPDSFLHSSVMEKVLQISLRICDMPRAWQA</sequence>
<dbReference type="EMBL" id="BPVZ01000023">
    <property type="protein sequence ID" value="GKV05386.1"/>
    <property type="molecule type" value="Genomic_DNA"/>
</dbReference>
<organism evidence="1 2">
    <name type="scientific">Rubroshorea leprosula</name>
    <dbReference type="NCBI Taxonomy" id="152421"/>
    <lineage>
        <taxon>Eukaryota</taxon>
        <taxon>Viridiplantae</taxon>
        <taxon>Streptophyta</taxon>
        <taxon>Embryophyta</taxon>
        <taxon>Tracheophyta</taxon>
        <taxon>Spermatophyta</taxon>
        <taxon>Magnoliopsida</taxon>
        <taxon>eudicotyledons</taxon>
        <taxon>Gunneridae</taxon>
        <taxon>Pentapetalae</taxon>
        <taxon>rosids</taxon>
        <taxon>malvids</taxon>
        <taxon>Malvales</taxon>
        <taxon>Dipterocarpaceae</taxon>
        <taxon>Rubroshorea</taxon>
    </lineage>
</organism>
<name>A0AAV5J394_9ROSI</name>
<evidence type="ECO:0000313" key="2">
    <source>
        <dbReference type="Proteomes" id="UP001054252"/>
    </source>
</evidence>
<evidence type="ECO:0000313" key="1">
    <source>
        <dbReference type="EMBL" id="GKV05386.1"/>
    </source>
</evidence>
<dbReference type="AlphaFoldDB" id="A0AAV5J394"/>
<comment type="caution">
    <text evidence="1">The sequence shown here is derived from an EMBL/GenBank/DDBJ whole genome shotgun (WGS) entry which is preliminary data.</text>
</comment>
<keyword evidence="2" id="KW-1185">Reference proteome</keyword>
<accession>A0AAV5J394</accession>
<proteinExistence type="predicted"/>
<protein>
    <submittedName>
        <fullName evidence="1">Uncharacterized protein</fullName>
    </submittedName>
</protein>
<gene>
    <name evidence="1" type="ORF">SLEP1_g17405</name>
</gene>